<evidence type="ECO:0000313" key="2">
    <source>
        <dbReference type="EMBL" id="KAF1810618.1"/>
    </source>
</evidence>
<evidence type="ECO:0000313" key="3">
    <source>
        <dbReference type="Proteomes" id="UP000504638"/>
    </source>
</evidence>
<protein>
    <recommendedName>
        <fullName evidence="1">Tc1-like transposase DDE domain-containing protein</fullName>
    </recommendedName>
</protein>
<dbReference type="AlphaFoldDB" id="A0A6G1FXY4"/>
<organism evidence="2">
    <name type="scientific">Eremomyces bilateralis CBS 781.70</name>
    <dbReference type="NCBI Taxonomy" id="1392243"/>
    <lineage>
        <taxon>Eukaryota</taxon>
        <taxon>Fungi</taxon>
        <taxon>Dikarya</taxon>
        <taxon>Ascomycota</taxon>
        <taxon>Pezizomycotina</taxon>
        <taxon>Dothideomycetes</taxon>
        <taxon>Dothideomycetes incertae sedis</taxon>
        <taxon>Eremomycetales</taxon>
        <taxon>Eremomycetaceae</taxon>
        <taxon>Eremomyces</taxon>
    </lineage>
</organism>
<dbReference type="Pfam" id="PF13358">
    <property type="entry name" value="DDE_3"/>
    <property type="match status" value="1"/>
</dbReference>
<reference evidence="2 4" key="1">
    <citation type="submission" date="2020-01" db="EMBL/GenBank/DDBJ databases">
        <authorList>
            <consortium name="DOE Joint Genome Institute"/>
            <person name="Haridas S."/>
            <person name="Albert R."/>
            <person name="Binder M."/>
            <person name="Bloem J."/>
            <person name="Labutti K."/>
            <person name="Salamov A."/>
            <person name="Andreopoulos B."/>
            <person name="Baker S.E."/>
            <person name="Barry K."/>
            <person name="Bills G."/>
            <person name="Bluhm B.H."/>
            <person name="Cannon C."/>
            <person name="Castanera R."/>
            <person name="Culley D.E."/>
            <person name="Daum C."/>
            <person name="Ezra D."/>
            <person name="Gonzalez J.B."/>
            <person name="Henrissat B."/>
            <person name="Kuo A."/>
            <person name="Liang C."/>
            <person name="Lipzen A."/>
            <person name="Lutzoni F."/>
            <person name="Magnuson J."/>
            <person name="Mondo S."/>
            <person name="Nolan M."/>
            <person name="Ohm R."/>
            <person name="Pangilinan J."/>
            <person name="Park H.-J."/>
            <person name="Ramirez L."/>
            <person name="Alfaro M."/>
            <person name="Sun H."/>
            <person name="Tritt A."/>
            <person name="Yoshinaga Y."/>
            <person name="Zwiers L.-H."/>
            <person name="Turgeon B.G."/>
            <person name="Goodwin S.B."/>
            <person name="Spatafora J.W."/>
            <person name="Crous P.W."/>
            <person name="Grigoriev I.V."/>
        </authorList>
    </citation>
    <scope>NUCLEOTIDE SEQUENCE</scope>
    <source>
        <strain evidence="2 4">CBS 781.70</strain>
    </source>
</reference>
<dbReference type="EMBL" id="ML975165">
    <property type="protein sequence ID" value="KAF1810618.1"/>
    <property type="molecule type" value="Genomic_DNA"/>
</dbReference>
<evidence type="ECO:0000259" key="1">
    <source>
        <dbReference type="Pfam" id="PF13358"/>
    </source>
</evidence>
<proteinExistence type="predicted"/>
<feature type="domain" description="Tc1-like transposase DDE" evidence="1">
    <location>
        <begin position="312"/>
        <end position="389"/>
    </location>
</feature>
<accession>A0A6G1FXY4</accession>
<dbReference type="InterPro" id="IPR038717">
    <property type="entry name" value="Tc1-like_DDE_dom"/>
</dbReference>
<dbReference type="RefSeq" id="XP_033532249.1">
    <property type="nucleotide sequence ID" value="XM_033682919.1"/>
</dbReference>
<dbReference type="OrthoDB" id="3940787at2759"/>
<dbReference type="GeneID" id="54423489"/>
<name>A0A6G1FXY4_9PEZI</name>
<dbReference type="Proteomes" id="UP000504638">
    <property type="component" value="Unplaced"/>
</dbReference>
<gene>
    <name evidence="2 4" type="ORF">P152DRAFT_515786</name>
</gene>
<dbReference type="InterPro" id="IPR036397">
    <property type="entry name" value="RNaseH_sf"/>
</dbReference>
<sequence>MPPIRQTRRVAQRHNLSITQLTTIAVCRHFGQTFPQISTELRIPTTSVSSAYQRVYGRAKDFACLRVGGGENLPLNWQPSLLDFQRSLDACAQEEEHRGRPATAGIVKDALRDTATRDEQAQDKPWTQVAREVSENLGIPVPKTTAYRILKDEFILRRRRPPRKLELTPWHKNDRKRLASWALPKLENGDIFIFTDEMLVNTNNSRKPLAVTRPRGANPFDFSRSPPDVFQAIMFWGAICWGYDLEGTGPCHAWEAETQEERETIDRTISDENQVMIHEMEHDRAEARRPGTRQYRHLQELNVNIQRENQEHGTRRARRRPEWEFKQELAKRDKGRTVWIIEDNASPHTKARKWTIQERQEQGINVVKWPPKSPDLNRVKRIWDWMKLKLPFEDLRNASGNLERKNAVDALYKLWRECPREKVDKEANLFQKVLLKVLENDGNNNFFA</sequence>
<evidence type="ECO:0000313" key="4">
    <source>
        <dbReference type="RefSeq" id="XP_033532249.1"/>
    </source>
</evidence>
<reference evidence="4" key="2">
    <citation type="submission" date="2020-04" db="EMBL/GenBank/DDBJ databases">
        <authorList>
            <consortium name="NCBI Genome Project"/>
        </authorList>
    </citation>
    <scope>NUCLEOTIDE SEQUENCE</scope>
    <source>
        <strain evidence="4">CBS 781.70</strain>
    </source>
</reference>
<dbReference type="GO" id="GO:0003676">
    <property type="term" value="F:nucleic acid binding"/>
    <property type="evidence" value="ECO:0007669"/>
    <property type="project" value="InterPro"/>
</dbReference>
<dbReference type="Gene3D" id="3.30.420.10">
    <property type="entry name" value="Ribonuclease H-like superfamily/Ribonuclease H"/>
    <property type="match status" value="1"/>
</dbReference>
<reference evidence="4" key="3">
    <citation type="submission" date="2025-04" db="UniProtKB">
        <authorList>
            <consortium name="RefSeq"/>
        </authorList>
    </citation>
    <scope>IDENTIFICATION</scope>
    <source>
        <strain evidence="4">CBS 781.70</strain>
    </source>
</reference>
<keyword evidence="3" id="KW-1185">Reference proteome</keyword>